<dbReference type="InterPro" id="IPR036698">
    <property type="entry name" value="TM1070-like_sf"/>
</dbReference>
<dbReference type="Proteomes" id="UP000485569">
    <property type="component" value="Unassembled WGS sequence"/>
</dbReference>
<dbReference type="AlphaFoldDB" id="A0A1V5SM73"/>
<proteinExistence type="predicted"/>
<gene>
    <name evidence="1" type="ORF">BWY41_01621</name>
</gene>
<sequence length="125" mass="14396">MAIGKKVWVIPDGELPNKELGKWDSHEAIMILNTNPFEVKVRVTVYFKDQEPVEGIVLKLSAKRMFDFRVDRPEEFGGYTMPTGKAYSLVLRCDHPIVVEYSRLLSLGECFGMFTTIPYFEEETN</sequence>
<dbReference type="Gene3D" id="2.60.290.11">
    <property type="entry name" value="TM1070-like"/>
    <property type="match status" value="1"/>
</dbReference>
<comment type="caution">
    <text evidence="1">The sequence shown here is derived from an EMBL/GenBank/DDBJ whole genome shotgun (WGS) entry which is preliminary data.</text>
</comment>
<dbReference type="EMBL" id="MWBQ01000150">
    <property type="protein sequence ID" value="OQA55587.1"/>
    <property type="molecule type" value="Genomic_DNA"/>
</dbReference>
<organism evidence="1">
    <name type="scientific">Candidatus Atribacter allofermentans</name>
    <dbReference type="NCBI Taxonomy" id="1852833"/>
    <lineage>
        <taxon>Bacteria</taxon>
        <taxon>Pseudomonadati</taxon>
        <taxon>Atribacterota</taxon>
        <taxon>Atribacteria</taxon>
        <taxon>Atribacterales</taxon>
        <taxon>Atribacteraceae</taxon>
        <taxon>Atribacter</taxon>
    </lineage>
</organism>
<protein>
    <submittedName>
        <fullName evidence="1">Sensory rhodopsin transducer</fullName>
    </submittedName>
</protein>
<dbReference type="InterPro" id="IPR009794">
    <property type="entry name" value="ASRT"/>
</dbReference>
<dbReference type="SUPFAM" id="SSF89232">
    <property type="entry name" value="Hypothetical protein TM1070"/>
    <property type="match status" value="1"/>
</dbReference>
<dbReference type="Pfam" id="PF07100">
    <property type="entry name" value="ASRT"/>
    <property type="match status" value="1"/>
</dbReference>
<reference evidence="1" key="1">
    <citation type="submission" date="2017-02" db="EMBL/GenBank/DDBJ databases">
        <title>Delving into the versatile metabolic prowess of the omnipresent phylum Bacteroidetes.</title>
        <authorList>
            <person name="Nobu M.K."/>
            <person name="Mei R."/>
            <person name="Narihiro T."/>
            <person name="Kuroda K."/>
            <person name="Liu W.-T."/>
        </authorList>
    </citation>
    <scope>NUCLEOTIDE SEQUENCE</scope>
    <source>
        <strain evidence="1">ADurb.Bin276</strain>
    </source>
</reference>
<evidence type="ECO:0000313" key="1">
    <source>
        <dbReference type="EMBL" id="OQA55587.1"/>
    </source>
</evidence>
<name>A0A1V5SM73_9BACT</name>
<accession>A0A1V5SM73</accession>